<name>A0A1Q5TCC8_9EURO</name>
<sequence length="85" mass="8920">MAAALHRHKMLMKEYPRNGAGIETYVDASDTGYTVNAEHSINGQKSSDGASGSKERVFRNGAMNGLEGLASKSHSTGLPALQGQG</sequence>
<gene>
    <name evidence="2" type="ORF">PENSUB_9809</name>
</gene>
<proteinExistence type="predicted"/>
<evidence type="ECO:0000256" key="1">
    <source>
        <dbReference type="SAM" id="MobiDB-lite"/>
    </source>
</evidence>
<feature type="region of interest" description="Disordered" evidence="1">
    <location>
        <begin position="37"/>
        <end position="85"/>
    </location>
</feature>
<keyword evidence="3" id="KW-1185">Reference proteome</keyword>
<accession>A0A1Q5TCC8</accession>
<protein>
    <submittedName>
        <fullName evidence="2">Uncharacterized protein</fullName>
    </submittedName>
</protein>
<evidence type="ECO:0000313" key="2">
    <source>
        <dbReference type="EMBL" id="OKO97883.1"/>
    </source>
</evidence>
<dbReference type="STRING" id="1316194.A0A1Q5TCC8"/>
<feature type="compositionally biased region" description="Polar residues" evidence="1">
    <location>
        <begin position="37"/>
        <end position="50"/>
    </location>
</feature>
<reference evidence="2 3" key="1">
    <citation type="submission" date="2016-10" db="EMBL/GenBank/DDBJ databases">
        <title>Genome sequence of the ascomycete fungus Penicillium subrubescens.</title>
        <authorList>
            <person name="De Vries R.P."/>
            <person name="Peng M."/>
            <person name="Dilokpimol A."/>
            <person name="Hilden K."/>
            <person name="Makela M.R."/>
            <person name="Grigoriev I."/>
            <person name="Riley R."/>
            <person name="Granchi Z."/>
        </authorList>
    </citation>
    <scope>NUCLEOTIDE SEQUENCE [LARGE SCALE GENOMIC DNA]</scope>
    <source>
        <strain evidence="2 3">CBS 132785</strain>
    </source>
</reference>
<dbReference type="EMBL" id="MNBE01000683">
    <property type="protein sequence ID" value="OKO97883.1"/>
    <property type="molecule type" value="Genomic_DNA"/>
</dbReference>
<dbReference type="AlphaFoldDB" id="A0A1Q5TCC8"/>
<comment type="caution">
    <text evidence="2">The sequence shown here is derived from an EMBL/GenBank/DDBJ whole genome shotgun (WGS) entry which is preliminary data.</text>
</comment>
<dbReference type="Proteomes" id="UP000186955">
    <property type="component" value="Unassembled WGS sequence"/>
</dbReference>
<organism evidence="2 3">
    <name type="scientific">Penicillium subrubescens</name>
    <dbReference type="NCBI Taxonomy" id="1316194"/>
    <lineage>
        <taxon>Eukaryota</taxon>
        <taxon>Fungi</taxon>
        <taxon>Dikarya</taxon>
        <taxon>Ascomycota</taxon>
        <taxon>Pezizomycotina</taxon>
        <taxon>Eurotiomycetes</taxon>
        <taxon>Eurotiomycetidae</taxon>
        <taxon>Eurotiales</taxon>
        <taxon>Aspergillaceae</taxon>
        <taxon>Penicillium</taxon>
    </lineage>
</organism>
<evidence type="ECO:0000313" key="3">
    <source>
        <dbReference type="Proteomes" id="UP000186955"/>
    </source>
</evidence>